<proteinExistence type="inferred from homology"/>
<evidence type="ECO:0000256" key="3">
    <source>
        <dbReference type="ARBA" id="ARBA00022490"/>
    </source>
</evidence>
<dbReference type="AlphaFoldDB" id="A0AA39M9B1"/>
<evidence type="ECO:0000256" key="7">
    <source>
        <dbReference type="ARBA" id="ARBA00023134"/>
    </source>
</evidence>
<feature type="compositionally biased region" description="Polar residues" evidence="10">
    <location>
        <begin position="14"/>
        <end position="23"/>
    </location>
</feature>
<keyword evidence="3" id="KW-0963">Cytoplasm</keyword>
<evidence type="ECO:0000256" key="1">
    <source>
        <dbReference type="ARBA" id="ARBA00004496"/>
    </source>
</evidence>
<comment type="subcellular location">
    <subcellularLocation>
        <location evidence="1">Cytoplasm</location>
    </subcellularLocation>
</comment>
<name>A0AA39M9B1_9BILA</name>
<evidence type="ECO:0000259" key="11">
    <source>
        <dbReference type="PROSITE" id="PS51721"/>
    </source>
</evidence>
<dbReference type="GO" id="GO:0005840">
    <property type="term" value="C:ribosome"/>
    <property type="evidence" value="ECO:0007669"/>
    <property type="project" value="UniProtKB-KW"/>
</dbReference>
<evidence type="ECO:0000256" key="4">
    <source>
        <dbReference type="ARBA" id="ARBA00022741"/>
    </source>
</evidence>
<comment type="caution">
    <text evidence="12">The sequence shown here is derived from an EMBL/GenBank/DDBJ whole genome shotgun (WGS) entry which is preliminary data.</text>
</comment>
<keyword evidence="8 9" id="KW-0687">Ribonucleoprotein</keyword>
<dbReference type="GO" id="GO:0005525">
    <property type="term" value="F:GTP binding"/>
    <property type="evidence" value="ECO:0007669"/>
    <property type="project" value="UniProtKB-KW"/>
</dbReference>
<dbReference type="GO" id="GO:0003735">
    <property type="term" value="F:structural constituent of ribosome"/>
    <property type="evidence" value="ECO:0007669"/>
    <property type="project" value="InterPro"/>
</dbReference>
<evidence type="ECO:0000313" key="12">
    <source>
        <dbReference type="EMBL" id="KAK0425777.1"/>
    </source>
</evidence>
<dbReference type="GO" id="GO:0000054">
    <property type="term" value="P:ribosomal subunit export from nucleus"/>
    <property type="evidence" value="ECO:0007669"/>
    <property type="project" value="TreeGrafter"/>
</dbReference>
<dbReference type="CDD" id="cd01857">
    <property type="entry name" value="HSR1_MMR1"/>
    <property type="match status" value="1"/>
</dbReference>
<dbReference type="InterPro" id="IPR030378">
    <property type="entry name" value="G_CP_dom"/>
</dbReference>
<dbReference type="InterPro" id="IPR005824">
    <property type="entry name" value="KOW"/>
</dbReference>
<evidence type="ECO:0000256" key="9">
    <source>
        <dbReference type="RuleBase" id="RU000575"/>
    </source>
</evidence>
<dbReference type="GO" id="GO:0006412">
    <property type="term" value="P:translation"/>
    <property type="evidence" value="ECO:0007669"/>
    <property type="project" value="InterPro"/>
</dbReference>
<sequence>MTKRRPSNKKPTGVNKSLGNSLSNDRERTRTAHRRAKYDAEDLENPAFMNQDEPKEKNVDSITDQSNLDDFLARAELAGTDFTAEKCNFHILPTINEVHVVPTREDISNNVQLQKKHAHKLKIPRRPPQHMWESAEELIRLENENFLEWRRSLADLQEVDGLELTPFERNLELWRQLWRVVERSDIVVQIVDARNPMLFYSEDLSSYVAEAGLGKQNVLLLNKSDLLSQEQIELWRGHFQRHNITAVFWSALSEDQEEEDDRNDSAPYIQSTGKLVDYFKMLGHVSDQCVSRPVVVGMVGYPNVGKSSTINRIVGEKKVSVSATPGKTRHLQTLIIDPQVTLCDCPGLVMPSFALNRCEMLLNGILPADQMRDHFGPIDLLSMRVKRSAFEKVYSVTLPKPANHEDPDKPPSAHEVLTSIAFMRGFMSANGVPDCSRAARMIIKDVVNGKLNWASAPPDYDQDEYDKLSCAHYRIIGTQKGQSSLAQLEKRHLLEGDNVKSNSLDKGFFSLGRSGIHVKQVTMVKIMKSGKVVLVLNGRFAGRKAVVVKAYENSQERAYSHALIAGIDKYPLKVIRRMGKKKIAGRSKIRPFVKVVSYSHLLPTRYTVDAAIDNSLVNVDALKNPTKKSKAVKAVKKEFESRYKTGKNKWFFTKLRF</sequence>
<dbReference type="FunFam" id="2.30.30.770:FF:000001">
    <property type="entry name" value="60S ribosomal protein L27"/>
    <property type="match status" value="1"/>
</dbReference>
<evidence type="ECO:0000256" key="2">
    <source>
        <dbReference type="ARBA" id="ARBA00009124"/>
    </source>
</evidence>
<reference evidence="12" key="1">
    <citation type="submission" date="2023-06" db="EMBL/GenBank/DDBJ databases">
        <title>Genomic analysis of the entomopathogenic nematode Steinernema hermaphroditum.</title>
        <authorList>
            <person name="Schwarz E.M."/>
            <person name="Heppert J.K."/>
            <person name="Baniya A."/>
            <person name="Schwartz H.T."/>
            <person name="Tan C.-H."/>
            <person name="Antoshechkin I."/>
            <person name="Sternberg P.W."/>
            <person name="Goodrich-Blair H."/>
            <person name="Dillman A.R."/>
        </authorList>
    </citation>
    <scope>NUCLEOTIDE SEQUENCE</scope>
    <source>
        <strain evidence="12">PS9179</strain>
        <tissue evidence="12">Whole animal</tissue>
    </source>
</reference>
<dbReference type="GO" id="GO:0005829">
    <property type="term" value="C:cytosol"/>
    <property type="evidence" value="ECO:0007669"/>
    <property type="project" value="TreeGrafter"/>
</dbReference>
<dbReference type="Pfam" id="PF01926">
    <property type="entry name" value="MMR_HSR1"/>
    <property type="match status" value="1"/>
</dbReference>
<dbReference type="SUPFAM" id="SSF50104">
    <property type="entry name" value="Translation proteins SH3-like domain"/>
    <property type="match status" value="1"/>
</dbReference>
<dbReference type="Gene3D" id="2.30.30.770">
    <property type="match status" value="1"/>
</dbReference>
<dbReference type="InterPro" id="IPR043358">
    <property type="entry name" value="GNL1-like"/>
</dbReference>
<organism evidence="12 13">
    <name type="scientific">Steinernema hermaphroditum</name>
    <dbReference type="NCBI Taxonomy" id="289476"/>
    <lineage>
        <taxon>Eukaryota</taxon>
        <taxon>Metazoa</taxon>
        <taxon>Ecdysozoa</taxon>
        <taxon>Nematoda</taxon>
        <taxon>Chromadorea</taxon>
        <taxon>Rhabditida</taxon>
        <taxon>Tylenchina</taxon>
        <taxon>Panagrolaimomorpha</taxon>
        <taxon>Strongyloidoidea</taxon>
        <taxon>Steinernematidae</taxon>
        <taxon>Steinernema</taxon>
    </lineage>
</organism>
<keyword evidence="13" id="KW-1185">Reference proteome</keyword>
<dbReference type="SMART" id="SM00739">
    <property type="entry name" value="KOW"/>
    <property type="match status" value="1"/>
</dbReference>
<dbReference type="CDD" id="cd06090">
    <property type="entry name" value="KOW_RPL27"/>
    <property type="match status" value="1"/>
</dbReference>
<dbReference type="PROSITE" id="PS01107">
    <property type="entry name" value="RIBOSOMAL_L27E"/>
    <property type="match status" value="1"/>
</dbReference>
<evidence type="ECO:0000313" key="13">
    <source>
        <dbReference type="Proteomes" id="UP001175271"/>
    </source>
</evidence>
<dbReference type="InterPro" id="IPR018262">
    <property type="entry name" value="Ribosomal_eL27_CS"/>
</dbReference>
<accession>A0AA39M9B1</accession>
<keyword evidence="5" id="KW-0378">Hydrolase</keyword>
<evidence type="ECO:0000256" key="6">
    <source>
        <dbReference type="ARBA" id="ARBA00022980"/>
    </source>
</evidence>
<dbReference type="GO" id="GO:0003924">
    <property type="term" value="F:GTPase activity"/>
    <property type="evidence" value="ECO:0007669"/>
    <property type="project" value="InterPro"/>
</dbReference>
<feature type="region of interest" description="Disordered" evidence="10">
    <location>
        <begin position="1"/>
        <end position="61"/>
    </location>
</feature>
<dbReference type="Gene3D" id="1.10.1580.10">
    <property type="match status" value="1"/>
</dbReference>
<dbReference type="Gene3D" id="3.40.50.300">
    <property type="entry name" value="P-loop containing nucleotide triphosphate hydrolases"/>
    <property type="match status" value="1"/>
</dbReference>
<dbReference type="Pfam" id="PF00467">
    <property type="entry name" value="KOW"/>
    <property type="match status" value="1"/>
</dbReference>
<dbReference type="InterPro" id="IPR006073">
    <property type="entry name" value="GTP-bd"/>
</dbReference>
<dbReference type="InterPro" id="IPR023179">
    <property type="entry name" value="GTP-bd_ortho_bundle_sf"/>
</dbReference>
<dbReference type="PANTHER" id="PTHR45709:SF2">
    <property type="entry name" value="LARGE SUBUNIT GTPASE 1 HOMOLOG"/>
    <property type="match status" value="1"/>
</dbReference>
<dbReference type="InterPro" id="IPR041991">
    <property type="entry name" value="Ribosomal_eL27_KOW"/>
</dbReference>
<dbReference type="EMBL" id="JAUCMV010000001">
    <property type="protein sequence ID" value="KAK0425777.1"/>
    <property type="molecule type" value="Genomic_DNA"/>
</dbReference>
<protein>
    <recommendedName>
        <fullName evidence="9">60S ribosomal protein L27</fullName>
    </recommendedName>
</protein>
<dbReference type="PROSITE" id="PS51721">
    <property type="entry name" value="G_CP"/>
    <property type="match status" value="1"/>
</dbReference>
<dbReference type="GO" id="GO:1990904">
    <property type="term" value="C:ribonucleoprotein complex"/>
    <property type="evidence" value="ECO:0007669"/>
    <property type="project" value="UniProtKB-KW"/>
</dbReference>
<evidence type="ECO:0000256" key="5">
    <source>
        <dbReference type="ARBA" id="ARBA00022801"/>
    </source>
</evidence>
<dbReference type="InterPro" id="IPR008991">
    <property type="entry name" value="Translation_prot_SH3-like_sf"/>
</dbReference>
<gene>
    <name evidence="12" type="ORF">QR680_009379</name>
</gene>
<dbReference type="Proteomes" id="UP001175271">
    <property type="component" value="Unassembled WGS sequence"/>
</dbReference>
<evidence type="ECO:0000256" key="8">
    <source>
        <dbReference type="ARBA" id="ARBA00023274"/>
    </source>
</evidence>
<keyword evidence="4" id="KW-0547">Nucleotide-binding</keyword>
<evidence type="ECO:0000256" key="10">
    <source>
        <dbReference type="SAM" id="MobiDB-lite"/>
    </source>
</evidence>
<dbReference type="InterPro" id="IPR027417">
    <property type="entry name" value="P-loop_NTPase"/>
</dbReference>
<dbReference type="InterPro" id="IPR001141">
    <property type="entry name" value="Ribosomal_eL27"/>
</dbReference>
<dbReference type="SUPFAM" id="SSF52540">
    <property type="entry name" value="P-loop containing nucleoside triphosphate hydrolases"/>
    <property type="match status" value="1"/>
</dbReference>
<keyword evidence="7" id="KW-0342">GTP-binding</keyword>
<dbReference type="Pfam" id="PF01777">
    <property type="entry name" value="Ribosomal_L27e"/>
    <property type="match status" value="1"/>
</dbReference>
<keyword evidence="6 9" id="KW-0689">Ribosomal protein</keyword>
<dbReference type="PANTHER" id="PTHR45709">
    <property type="entry name" value="LARGE SUBUNIT GTPASE 1 HOMOLOG-RELATED"/>
    <property type="match status" value="1"/>
</dbReference>
<feature type="domain" description="CP-type G" evidence="11">
    <location>
        <begin position="174"/>
        <end position="351"/>
    </location>
</feature>
<dbReference type="InterPro" id="IPR038655">
    <property type="entry name" value="Ribosomal_eL27_sf"/>
</dbReference>
<comment type="similarity">
    <text evidence="2 9">Belongs to the eukaryotic ribosomal protein eL27 family.</text>
</comment>